<feature type="transmembrane region" description="Helical" evidence="9">
    <location>
        <begin position="83"/>
        <end position="103"/>
    </location>
</feature>
<dbReference type="InterPro" id="IPR004684">
    <property type="entry name" value="2keto-3dGluconate_permease"/>
</dbReference>
<dbReference type="Proteomes" id="UP000430975">
    <property type="component" value="Unassembled WGS sequence"/>
</dbReference>
<evidence type="ECO:0000256" key="2">
    <source>
        <dbReference type="ARBA" id="ARBA00022448"/>
    </source>
</evidence>
<keyword evidence="4" id="KW-0762">Sugar transport</keyword>
<feature type="transmembrane region" description="Helical" evidence="9">
    <location>
        <begin position="196"/>
        <end position="216"/>
    </location>
</feature>
<sequence>MMTGEQVMIMKFMNKIPAGNFIVPLILSMILFTFFPNLFRIGGVTESFLSADGSGFVIGMLCFASGTTIKLNDLKDLMRYQGSLILVKLVLSLILTVAFLYAFGLEGIWGISGLAFTATIISTNPAVYVALLNAFGRERDAGIYPFAGLIALPIVPLIVLSVYVSGGLGGVNWWPVISVFVPLILGMILGNLDGGFTAIFSKCMPALLMMLGWTLGQGMDFIEAMKSGLPGVVMTVFFIIVTLPVMLLFETKVLKGEGYSAVAISTIAGVSTSTPAAVAAAIPELQPYVTSATAIILTGVVITSILSPFLAGRIAAKRGETF</sequence>
<evidence type="ECO:0000256" key="1">
    <source>
        <dbReference type="ARBA" id="ARBA00006430"/>
    </source>
</evidence>
<keyword evidence="8 9" id="KW-0472">Membrane</keyword>
<evidence type="ECO:0000256" key="3">
    <source>
        <dbReference type="ARBA" id="ARBA00022475"/>
    </source>
</evidence>
<evidence type="ECO:0000256" key="8">
    <source>
        <dbReference type="ARBA" id="ARBA00023136"/>
    </source>
</evidence>
<feature type="transmembrane region" description="Helical" evidence="9">
    <location>
        <begin position="288"/>
        <end position="311"/>
    </location>
</feature>
<reference evidence="10 11" key="1">
    <citation type="submission" date="2019-11" db="EMBL/GenBank/DDBJ databases">
        <title>Characterisation of Fundicoccus ignavus gen. nov. sp. nov., a novel genus of the family Aerococcaceae isolated from bulk tank milk.</title>
        <authorList>
            <person name="Siebert A."/>
            <person name="Huptas C."/>
            <person name="Wenning M."/>
            <person name="Scherer S."/>
            <person name="Doll E.V."/>
        </authorList>
    </citation>
    <scope>NUCLEOTIDE SEQUENCE [LARGE SCALE GENOMIC DNA]</scope>
    <source>
        <strain evidence="10 11">WS4759</strain>
    </source>
</reference>
<dbReference type="Pfam" id="PF03812">
    <property type="entry name" value="KdgT"/>
    <property type="match status" value="1"/>
</dbReference>
<feature type="transmembrane region" description="Helical" evidence="9">
    <location>
        <begin position="53"/>
        <end position="71"/>
    </location>
</feature>
<evidence type="ECO:0000256" key="5">
    <source>
        <dbReference type="ARBA" id="ARBA00022692"/>
    </source>
</evidence>
<feature type="transmembrane region" description="Helical" evidence="9">
    <location>
        <begin position="228"/>
        <end position="249"/>
    </location>
</feature>
<keyword evidence="2" id="KW-0813">Transport</keyword>
<evidence type="ECO:0000313" key="10">
    <source>
        <dbReference type="EMBL" id="MRI85033.1"/>
    </source>
</evidence>
<comment type="similarity">
    <text evidence="1">Belongs to the KdgT transporter family.</text>
</comment>
<proteinExistence type="inferred from homology"/>
<protein>
    <submittedName>
        <fullName evidence="10">2-keto-3-deoxygluconate permease</fullName>
    </submittedName>
</protein>
<keyword evidence="5 9" id="KW-0812">Transmembrane</keyword>
<gene>
    <name evidence="10" type="ORF">GIY09_03990</name>
</gene>
<dbReference type="GO" id="GO:0016020">
    <property type="term" value="C:membrane"/>
    <property type="evidence" value="ECO:0007669"/>
    <property type="project" value="InterPro"/>
</dbReference>
<evidence type="ECO:0000256" key="7">
    <source>
        <dbReference type="ARBA" id="ARBA00022989"/>
    </source>
</evidence>
<evidence type="ECO:0000256" key="6">
    <source>
        <dbReference type="ARBA" id="ARBA00022847"/>
    </source>
</evidence>
<organism evidence="10 11">
    <name type="scientific">Fundicoccus ignavus</name>
    <dbReference type="NCBI Taxonomy" id="2664442"/>
    <lineage>
        <taxon>Bacteria</taxon>
        <taxon>Bacillati</taxon>
        <taxon>Bacillota</taxon>
        <taxon>Bacilli</taxon>
        <taxon>Lactobacillales</taxon>
        <taxon>Aerococcaceae</taxon>
        <taxon>Fundicoccus</taxon>
    </lineage>
</organism>
<feature type="transmembrane region" description="Helical" evidence="9">
    <location>
        <begin position="109"/>
        <end position="131"/>
    </location>
</feature>
<keyword evidence="11" id="KW-1185">Reference proteome</keyword>
<accession>A0A6I2GXE6</accession>
<comment type="caution">
    <text evidence="10">The sequence shown here is derived from an EMBL/GenBank/DDBJ whole genome shotgun (WGS) entry which is preliminary data.</text>
</comment>
<feature type="transmembrane region" description="Helical" evidence="9">
    <location>
        <begin position="143"/>
        <end position="165"/>
    </location>
</feature>
<keyword evidence="3" id="KW-1003">Cell membrane</keyword>
<evidence type="ECO:0000256" key="4">
    <source>
        <dbReference type="ARBA" id="ARBA00022597"/>
    </source>
</evidence>
<feature type="transmembrane region" description="Helical" evidence="9">
    <location>
        <begin position="21"/>
        <end position="41"/>
    </location>
</feature>
<feature type="transmembrane region" description="Helical" evidence="9">
    <location>
        <begin position="171"/>
        <end position="189"/>
    </location>
</feature>
<dbReference type="AlphaFoldDB" id="A0A6I2GXE6"/>
<name>A0A6I2GXE6_9LACT</name>
<keyword evidence="7 9" id="KW-1133">Transmembrane helix</keyword>
<dbReference type="EMBL" id="WJQS01000003">
    <property type="protein sequence ID" value="MRI85033.1"/>
    <property type="molecule type" value="Genomic_DNA"/>
</dbReference>
<dbReference type="GO" id="GO:0015649">
    <property type="term" value="F:2-keto-3-deoxygluconate:proton symporter activity"/>
    <property type="evidence" value="ECO:0007669"/>
    <property type="project" value="InterPro"/>
</dbReference>
<keyword evidence="6" id="KW-0769">Symport</keyword>
<evidence type="ECO:0000256" key="9">
    <source>
        <dbReference type="SAM" id="Phobius"/>
    </source>
</evidence>
<feature type="transmembrane region" description="Helical" evidence="9">
    <location>
        <begin position="261"/>
        <end position="282"/>
    </location>
</feature>
<evidence type="ECO:0000313" key="11">
    <source>
        <dbReference type="Proteomes" id="UP000430975"/>
    </source>
</evidence>